<dbReference type="GO" id="GO:0097367">
    <property type="term" value="F:carbohydrate derivative binding"/>
    <property type="evidence" value="ECO:0007669"/>
    <property type="project" value="InterPro"/>
</dbReference>
<keyword evidence="2" id="KW-0324">Glycolysis</keyword>
<evidence type="ECO:0000256" key="1">
    <source>
        <dbReference type="ARBA" id="ARBA00022432"/>
    </source>
</evidence>
<dbReference type="PROSITE" id="PS51463">
    <property type="entry name" value="P_GLUCOSE_ISOMERASE_3"/>
    <property type="match status" value="1"/>
</dbReference>
<dbReference type="GO" id="GO:0051156">
    <property type="term" value="P:glucose 6-phosphate metabolic process"/>
    <property type="evidence" value="ECO:0007669"/>
    <property type="project" value="TreeGrafter"/>
</dbReference>
<gene>
    <name evidence="4" type="ORF">S01H1_58831</name>
</gene>
<comment type="caution">
    <text evidence="4">The sequence shown here is derived from an EMBL/GenBank/DDBJ whole genome shotgun (WGS) entry which is preliminary data.</text>
</comment>
<dbReference type="PANTHER" id="PTHR11469:SF1">
    <property type="entry name" value="GLUCOSE-6-PHOSPHATE ISOMERASE"/>
    <property type="match status" value="1"/>
</dbReference>
<dbReference type="GO" id="GO:0048029">
    <property type="term" value="F:monosaccharide binding"/>
    <property type="evidence" value="ECO:0007669"/>
    <property type="project" value="TreeGrafter"/>
</dbReference>
<feature type="non-terminal residue" evidence="4">
    <location>
        <position position="255"/>
    </location>
</feature>
<dbReference type="InterPro" id="IPR001672">
    <property type="entry name" value="G6P_Isomerase"/>
</dbReference>
<dbReference type="InterPro" id="IPR046348">
    <property type="entry name" value="SIS_dom_sf"/>
</dbReference>
<sequence length="255" mass="27896">KSGSTAETTALYKYFRQWSRSRYGDNSGDHFVAITDEHSALHTLAANDGFREIFLNPADIGGRFSALSLFGLVPAGLIDVDLTRLLERAQGMFDHHQAMKDALDLGLLMGRSALAGRDKLTLTFSPQLEPLGPWIEQLVGESTGKGGRGIVPVIGETELSAEHYPDDRIFVDAALRGDAREDYDQAKRLNQLEQNGHPVAALRVDDVLDVGAEFLRWQVATAIAASVMAVNPFDEPDVNATKQATSQILRQDPHT</sequence>
<evidence type="ECO:0000256" key="3">
    <source>
        <dbReference type="ARBA" id="ARBA00023235"/>
    </source>
</evidence>
<keyword evidence="1" id="KW-0312">Gluconeogenesis</keyword>
<dbReference type="GO" id="GO:0006094">
    <property type="term" value="P:gluconeogenesis"/>
    <property type="evidence" value="ECO:0007669"/>
    <property type="project" value="UniProtKB-KW"/>
</dbReference>
<evidence type="ECO:0000256" key="2">
    <source>
        <dbReference type="ARBA" id="ARBA00023152"/>
    </source>
</evidence>
<dbReference type="GO" id="GO:0006096">
    <property type="term" value="P:glycolytic process"/>
    <property type="evidence" value="ECO:0007669"/>
    <property type="project" value="UniProtKB-KW"/>
</dbReference>
<dbReference type="AlphaFoldDB" id="X0VWB0"/>
<dbReference type="GO" id="GO:0005829">
    <property type="term" value="C:cytosol"/>
    <property type="evidence" value="ECO:0007669"/>
    <property type="project" value="TreeGrafter"/>
</dbReference>
<protein>
    <recommendedName>
        <fullName evidence="5">Glucose-6-phosphate isomerase</fullName>
    </recommendedName>
</protein>
<accession>X0VWB0</accession>
<feature type="non-terminal residue" evidence="4">
    <location>
        <position position="1"/>
    </location>
</feature>
<dbReference type="PANTHER" id="PTHR11469">
    <property type="entry name" value="GLUCOSE-6-PHOSPHATE ISOMERASE"/>
    <property type="match status" value="1"/>
</dbReference>
<dbReference type="SUPFAM" id="SSF53697">
    <property type="entry name" value="SIS domain"/>
    <property type="match status" value="1"/>
</dbReference>
<keyword evidence="3" id="KW-0413">Isomerase</keyword>
<proteinExistence type="predicted"/>
<name>X0VWB0_9ZZZZ</name>
<dbReference type="EMBL" id="BARS01038447">
    <property type="protein sequence ID" value="GAG22704.1"/>
    <property type="molecule type" value="Genomic_DNA"/>
</dbReference>
<organism evidence="4">
    <name type="scientific">marine sediment metagenome</name>
    <dbReference type="NCBI Taxonomy" id="412755"/>
    <lineage>
        <taxon>unclassified sequences</taxon>
        <taxon>metagenomes</taxon>
        <taxon>ecological metagenomes</taxon>
    </lineage>
</organism>
<evidence type="ECO:0008006" key="5">
    <source>
        <dbReference type="Google" id="ProtNLM"/>
    </source>
</evidence>
<dbReference type="Gene3D" id="3.40.50.10490">
    <property type="entry name" value="Glucose-6-phosphate isomerase like protein, domain 1"/>
    <property type="match status" value="3"/>
</dbReference>
<dbReference type="GO" id="GO:0004347">
    <property type="term" value="F:glucose-6-phosphate isomerase activity"/>
    <property type="evidence" value="ECO:0007669"/>
    <property type="project" value="InterPro"/>
</dbReference>
<evidence type="ECO:0000313" key="4">
    <source>
        <dbReference type="EMBL" id="GAG22704.1"/>
    </source>
</evidence>
<reference evidence="4" key="1">
    <citation type="journal article" date="2014" name="Front. Microbiol.">
        <title>High frequency of phylogenetically diverse reductive dehalogenase-homologous genes in deep subseafloor sedimentary metagenomes.</title>
        <authorList>
            <person name="Kawai M."/>
            <person name="Futagami T."/>
            <person name="Toyoda A."/>
            <person name="Takaki Y."/>
            <person name="Nishi S."/>
            <person name="Hori S."/>
            <person name="Arai W."/>
            <person name="Tsubouchi T."/>
            <person name="Morono Y."/>
            <person name="Uchiyama I."/>
            <person name="Ito T."/>
            <person name="Fujiyama A."/>
            <person name="Inagaki F."/>
            <person name="Takami H."/>
        </authorList>
    </citation>
    <scope>NUCLEOTIDE SEQUENCE</scope>
    <source>
        <strain evidence="4">Expedition CK06-06</strain>
    </source>
</reference>